<dbReference type="Proteomes" id="UP000838756">
    <property type="component" value="Unassembled WGS sequence"/>
</dbReference>
<accession>A0A8S4SJ70</accession>
<protein>
    <submittedName>
        <fullName evidence="2">Jg14756 protein</fullName>
    </submittedName>
</protein>
<name>A0A8S4SJ70_9NEOP</name>
<evidence type="ECO:0000256" key="1">
    <source>
        <dbReference type="SAM" id="MobiDB-lite"/>
    </source>
</evidence>
<proteinExistence type="predicted"/>
<dbReference type="AlphaFoldDB" id="A0A8S4SJ70"/>
<keyword evidence="3" id="KW-1185">Reference proteome</keyword>
<reference evidence="2" key="1">
    <citation type="submission" date="2022-03" db="EMBL/GenBank/DDBJ databases">
        <authorList>
            <person name="Lindestad O."/>
        </authorList>
    </citation>
    <scope>NUCLEOTIDE SEQUENCE</scope>
</reference>
<sequence length="76" mass="8463">MELILQSDPDPADQVRRQAQGKKKMKKKSHMPVVTPVTTPFRPEHSIATMLLSGRNKHLLVVLLRASSVTKNSTTS</sequence>
<feature type="compositionally biased region" description="Basic residues" evidence="1">
    <location>
        <begin position="19"/>
        <end position="30"/>
    </location>
</feature>
<gene>
    <name evidence="2" type="primary">jg14756</name>
    <name evidence="2" type="ORF">PAEG_LOCUS25848</name>
</gene>
<comment type="caution">
    <text evidence="2">The sequence shown here is derived from an EMBL/GenBank/DDBJ whole genome shotgun (WGS) entry which is preliminary data.</text>
</comment>
<organism evidence="2 3">
    <name type="scientific">Pararge aegeria aegeria</name>
    <dbReference type="NCBI Taxonomy" id="348720"/>
    <lineage>
        <taxon>Eukaryota</taxon>
        <taxon>Metazoa</taxon>
        <taxon>Ecdysozoa</taxon>
        <taxon>Arthropoda</taxon>
        <taxon>Hexapoda</taxon>
        <taxon>Insecta</taxon>
        <taxon>Pterygota</taxon>
        <taxon>Neoptera</taxon>
        <taxon>Endopterygota</taxon>
        <taxon>Lepidoptera</taxon>
        <taxon>Glossata</taxon>
        <taxon>Ditrysia</taxon>
        <taxon>Papilionoidea</taxon>
        <taxon>Nymphalidae</taxon>
        <taxon>Satyrinae</taxon>
        <taxon>Satyrini</taxon>
        <taxon>Parargina</taxon>
        <taxon>Pararge</taxon>
    </lineage>
</organism>
<dbReference type="EMBL" id="CAKXAJ010026349">
    <property type="protein sequence ID" value="CAH2267289.1"/>
    <property type="molecule type" value="Genomic_DNA"/>
</dbReference>
<feature type="region of interest" description="Disordered" evidence="1">
    <location>
        <begin position="1"/>
        <end position="39"/>
    </location>
</feature>
<evidence type="ECO:0000313" key="3">
    <source>
        <dbReference type="Proteomes" id="UP000838756"/>
    </source>
</evidence>
<evidence type="ECO:0000313" key="2">
    <source>
        <dbReference type="EMBL" id="CAH2267289.1"/>
    </source>
</evidence>